<gene>
    <name evidence="2" type="ORF">TNCV_3506171</name>
</gene>
<proteinExistence type="predicted"/>
<organism evidence="2 3">
    <name type="scientific">Trichonephila clavipes</name>
    <name type="common">Golden silk orbweaver</name>
    <name type="synonym">Nephila clavipes</name>
    <dbReference type="NCBI Taxonomy" id="2585209"/>
    <lineage>
        <taxon>Eukaryota</taxon>
        <taxon>Metazoa</taxon>
        <taxon>Ecdysozoa</taxon>
        <taxon>Arthropoda</taxon>
        <taxon>Chelicerata</taxon>
        <taxon>Arachnida</taxon>
        <taxon>Araneae</taxon>
        <taxon>Araneomorphae</taxon>
        <taxon>Entelegynae</taxon>
        <taxon>Araneoidea</taxon>
        <taxon>Nephilidae</taxon>
        <taxon>Trichonephila</taxon>
    </lineage>
</organism>
<comment type="caution">
    <text evidence="2">The sequence shown here is derived from an EMBL/GenBank/DDBJ whole genome shotgun (WGS) entry which is preliminary data.</text>
</comment>
<protein>
    <submittedName>
        <fullName evidence="2">Uncharacterized protein</fullName>
    </submittedName>
</protein>
<evidence type="ECO:0000313" key="2">
    <source>
        <dbReference type="EMBL" id="GFY02737.1"/>
    </source>
</evidence>
<feature type="compositionally biased region" description="Basic and acidic residues" evidence="1">
    <location>
        <begin position="75"/>
        <end position="85"/>
    </location>
</feature>
<reference evidence="2" key="1">
    <citation type="submission" date="2020-08" db="EMBL/GenBank/DDBJ databases">
        <title>Multicomponent nature underlies the extraordinary mechanical properties of spider dragline silk.</title>
        <authorList>
            <person name="Kono N."/>
            <person name="Nakamura H."/>
            <person name="Mori M."/>
            <person name="Yoshida Y."/>
            <person name="Ohtoshi R."/>
            <person name="Malay A.D."/>
            <person name="Moran D.A.P."/>
            <person name="Tomita M."/>
            <person name="Numata K."/>
            <person name="Arakawa K."/>
        </authorList>
    </citation>
    <scope>NUCLEOTIDE SEQUENCE</scope>
</reference>
<dbReference type="AlphaFoldDB" id="A0A8X6V2Z6"/>
<dbReference type="Proteomes" id="UP000887159">
    <property type="component" value="Unassembled WGS sequence"/>
</dbReference>
<evidence type="ECO:0000313" key="3">
    <source>
        <dbReference type="Proteomes" id="UP000887159"/>
    </source>
</evidence>
<sequence length="93" mass="10507">MSAEVMTIVTFPPRTCDWCLCGNNHHSCKDICTTLNYHVVPFWIIRRPFPSLGTLFSPLVGCKEMLKGSGLLIPEQREGEPRRDASNLQVSCR</sequence>
<feature type="region of interest" description="Disordered" evidence="1">
    <location>
        <begin position="73"/>
        <end position="93"/>
    </location>
</feature>
<accession>A0A8X6V2Z6</accession>
<dbReference type="EMBL" id="BMAU01021233">
    <property type="protein sequence ID" value="GFY02737.1"/>
    <property type="molecule type" value="Genomic_DNA"/>
</dbReference>
<evidence type="ECO:0000256" key="1">
    <source>
        <dbReference type="SAM" id="MobiDB-lite"/>
    </source>
</evidence>
<name>A0A8X6V2Z6_TRICX</name>
<keyword evidence="3" id="KW-1185">Reference proteome</keyword>